<evidence type="ECO:0000313" key="1">
    <source>
        <dbReference type="EMBL" id="RNI30451.1"/>
    </source>
</evidence>
<name>A0A3M9MY30_9BACT</name>
<dbReference type="AlphaFoldDB" id="A0A3M9MY30"/>
<gene>
    <name evidence="1" type="ORF">EFB08_04075</name>
</gene>
<accession>A0A3M9MY30</accession>
<dbReference type="Proteomes" id="UP000272117">
    <property type="component" value="Unassembled WGS sequence"/>
</dbReference>
<protein>
    <recommendedName>
        <fullName evidence="3">DprA winged helix domain-containing protein</fullName>
    </recommendedName>
</protein>
<comment type="caution">
    <text evidence="1">The sequence shown here is derived from an EMBL/GenBank/DDBJ whole genome shotgun (WGS) entry which is preliminary data.</text>
</comment>
<sequence>MERMDALLTALLTKVKGLPTPEDHPTLSQEIAGEMSLPLEEVLSLSRMLVQDGFLKISPLHDPPLLYLTVSGVARALRLKSDSRVS</sequence>
<evidence type="ECO:0000313" key="2">
    <source>
        <dbReference type="Proteomes" id="UP000272117"/>
    </source>
</evidence>
<reference evidence="1 2" key="1">
    <citation type="submission" date="2018-11" db="EMBL/GenBank/DDBJ databases">
        <title>Rufibacter latericius sp. nov., isolated from water in Baiyang Lake.</title>
        <authorList>
            <person name="Yang Y."/>
        </authorList>
    </citation>
    <scope>NUCLEOTIDE SEQUENCE [LARGE SCALE GENOMIC DNA]</scope>
    <source>
        <strain evidence="1 2">R-22-1c-1</strain>
    </source>
</reference>
<evidence type="ECO:0008006" key="3">
    <source>
        <dbReference type="Google" id="ProtNLM"/>
    </source>
</evidence>
<dbReference type="EMBL" id="RJJD01000002">
    <property type="protein sequence ID" value="RNI30451.1"/>
    <property type="molecule type" value="Genomic_DNA"/>
</dbReference>
<organism evidence="1 2">
    <name type="scientific">Rufibacter latericius</name>
    <dbReference type="NCBI Taxonomy" id="2487040"/>
    <lineage>
        <taxon>Bacteria</taxon>
        <taxon>Pseudomonadati</taxon>
        <taxon>Bacteroidota</taxon>
        <taxon>Cytophagia</taxon>
        <taxon>Cytophagales</taxon>
        <taxon>Hymenobacteraceae</taxon>
        <taxon>Rufibacter</taxon>
    </lineage>
</organism>
<proteinExistence type="predicted"/>
<keyword evidence="2" id="KW-1185">Reference proteome</keyword>